<dbReference type="InterPro" id="IPR001036">
    <property type="entry name" value="Acrflvin-R"/>
</dbReference>
<feature type="transmembrane region" description="Helical" evidence="2">
    <location>
        <begin position="1074"/>
        <end position="1098"/>
    </location>
</feature>
<feature type="compositionally biased region" description="Basic residues" evidence="1">
    <location>
        <begin position="1351"/>
        <end position="1364"/>
    </location>
</feature>
<keyword evidence="4" id="KW-1185">Reference proteome</keyword>
<dbReference type="GO" id="GO:0042910">
    <property type="term" value="F:xenobiotic transmembrane transporter activity"/>
    <property type="evidence" value="ECO:0007669"/>
    <property type="project" value="TreeGrafter"/>
</dbReference>
<comment type="caution">
    <text evidence="3">The sequence shown here is derived from an EMBL/GenBank/DDBJ whole genome shotgun (WGS) entry which is preliminary data.</text>
</comment>
<reference evidence="3 4" key="1">
    <citation type="submission" date="2015-11" db="EMBL/GenBank/DDBJ databases">
        <title>The genome of Candidatus Endoriftia persephone in Ridgeia piscesae and population structure of the North Eastern Pacific vestimentiferan symbionts.</title>
        <authorList>
            <person name="Perez M."/>
            <person name="Juniper K.S."/>
        </authorList>
    </citation>
    <scope>NUCLEOTIDE SEQUENCE [LARGE SCALE GENOMIC DNA]</scope>
    <source>
        <strain evidence="3">Ind11</strain>
    </source>
</reference>
<feature type="transmembrane region" description="Helical" evidence="2">
    <location>
        <begin position="1049"/>
        <end position="1068"/>
    </location>
</feature>
<feature type="transmembrane region" description="Helical" evidence="2">
    <location>
        <begin position="430"/>
        <end position="454"/>
    </location>
</feature>
<dbReference type="PRINTS" id="PR00702">
    <property type="entry name" value="ACRIFLAVINRP"/>
</dbReference>
<feature type="compositionally biased region" description="Basic residues" evidence="1">
    <location>
        <begin position="1302"/>
        <end position="1317"/>
    </location>
</feature>
<dbReference type="PANTHER" id="PTHR32063:SF16">
    <property type="entry name" value="CATION EFFLUX SYSTEM (ACRB_ACRD_ACRF FAMILY)"/>
    <property type="match status" value="1"/>
</dbReference>
<dbReference type="Gene3D" id="3.30.70.1440">
    <property type="entry name" value="Multidrug efflux transporter AcrB pore domain"/>
    <property type="match status" value="1"/>
</dbReference>
<dbReference type="SUPFAM" id="SSF82714">
    <property type="entry name" value="Multidrug efflux transporter AcrB TolC docking domain, DN and DC subdomains"/>
    <property type="match status" value="2"/>
</dbReference>
<evidence type="ECO:0000313" key="4">
    <source>
        <dbReference type="Proteomes" id="UP000051634"/>
    </source>
</evidence>
<keyword evidence="2" id="KW-1133">Transmembrane helix</keyword>
<keyword evidence="2" id="KW-0472">Membrane</keyword>
<dbReference type="RefSeq" id="WP_060528386.1">
    <property type="nucleotide sequence ID" value="NZ_KQ557126.1"/>
</dbReference>
<evidence type="ECO:0000256" key="1">
    <source>
        <dbReference type="SAM" id="MobiDB-lite"/>
    </source>
</evidence>
<proteinExistence type="predicted"/>
<feature type="region of interest" description="Disordered" evidence="1">
    <location>
        <begin position="1337"/>
        <end position="1364"/>
    </location>
</feature>
<feature type="transmembrane region" description="Helical" evidence="2">
    <location>
        <begin position="37"/>
        <end position="55"/>
    </location>
</feature>
<protein>
    <submittedName>
        <fullName evidence="3">Multidrug efflux pump subunit AcrB</fullName>
    </submittedName>
</protein>
<name>A0A0T5YWH2_9GAMM</name>
<dbReference type="OrthoDB" id="9758297at2"/>
<dbReference type="PANTHER" id="PTHR32063">
    <property type="match status" value="1"/>
</dbReference>
<dbReference type="Proteomes" id="UP000051634">
    <property type="component" value="Unassembled WGS sequence"/>
</dbReference>
<feature type="transmembrane region" description="Helical" evidence="2">
    <location>
        <begin position="377"/>
        <end position="396"/>
    </location>
</feature>
<dbReference type="InterPro" id="IPR027463">
    <property type="entry name" value="AcrB_DN_DC_subdom"/>
</dbReference>
<gene>
    <name evidence="3" type="ORF">Ga0074115_11078</name>
</gene>
<dbReference type="PATRIC" id="fig|54398.3.peg.1610"/>
<dbReference type="Gene3D" id="1.20.1640.10">
    <property type="entry name" value="Multidrug efflux transporter AcrB transmembrane domain"/>
    <property type="match status" value="2"/>
</dbReference>
<feature type="transmembrane region" description="Helical" evidence="2">
    <location>
        <begin position="1007"/>
        <end position="1028"/>
    </location>
</feature>
<dbReference type="SUPFAM" id="SSF82693">
    <property type="entry name" value="Multidrug efflux transporter AcrB pore domain, PN1, PN2, PC1 and PC2 subdomains"/>
    <property type="match status" value="3"/>
</dbReference>
<dbReference type="SUPFAM" id="SSF82866">
    <property type="entry name" value="Multidrug efflux transporter AcrB transmembrane domain"/>
    <property type="match status" value="2"/>
</dbReference>
<feature type="transmembrane region" description="Helical" evidence="2">
    <location>
        <begin position="576"/>
        <end position="596"/>
    </location>
</feature>
<evidence type="ECO:0000313" key="3">
    <source>
        <dbReference type="EMBL" id="KRT54863.1"/>
    </source>
</evidence>
<dbReference type="Gene3D" id="3.30.70.1430">
    <property type="entry name" value="Multidrug efflux transporter AcrB pore domain"/>
    <property type="match status" value="2"/>
</dbReference>
<feature type="transmembrane region" description="Helical" evidence="2">
    <location>
        <begin position="972"/>
        <end position="995"/>
    </location>
</feature>
<feature type="transmembrane region" description="Helical" evidence="2">
    <location>
        <begin position="403"/>
        <end position="424"/>
    </location>
</feature>
<evidence type="ECO:0000256" key="2">
    <source>
        <dbReference type="SAM" id="Phobius"/>
    </source>
</evidence>
<feature type="region of interest" description="Disordered" evidence="1">
    <location>
        <begin position="1276"/>
        <end position="1318"/>
    </location>
</feature>
<sequence length="1364" mass="148018">MSQNDDHNDQLHSMDPDYEAHLGIAGRTARFFIESPLSPLFFIAMMMMGLMGLMLTPRQEDPQISVPMVDIFVQYPGAAAEQVSSLAIEPLERIMSEIPRVKHVYSAAQRGGGVVTIEFEVGEEMGASLVKVNDKLDSNMDKIPPGVMPPLVKAKGIDDVPAVNLTLWSKDMDGDSVPDVDDGQLRMLAHDVLQSIKQLPDTGSGFVVGGRREQMTVEVYPERLSGFNISIDQVAQTIKKNNIELQAGGIESDDSRFNVTTGAFLRSADDINRLMVGMHNDVPVYVHDVARVTQGPEDAKQLVAYYTGKASNLDIRADGVPAVTIAIAKKEGSNGVTVASSIISRVNKLKGTLIPNNVAVSITRDYGKTADDKVSDLIFKLFVATGFVFLLVLAAFRAFRPAIVVVLVIPVVLLMTIFSAWLMGYTIDRVSLFALIFSIGILVDDAIVVVENIYRRWLEEGKTDVATAVDAVREVGNPTILATFTVIAALLPMGFVSGMMGPYMEPIPALGSSAMLISVFAAFVFTPYLTMSHWLRPSMRYLKTAGEREHKEAERLERMFRRVLVPMIETPSKARLFRLVMWGTFLFACSFFYFNWVAVKMLPLDNKPEFAVVLDMPEGTALPVTANLAHRMAEAIRVHPEVMAVQVYAGTARPFDFNGMVRHYYLRQDPWQAEVQVQLTHKGKRAESSHDIAVYTRRLLTDMTEKLKRQKRIPAGVKFSVVEMPPGPPVLQSVVAEVHGPNQAVRHQVASELTEIFSRTESLRDVDNYMRDPYKYWRFEVDTEKAVRRGISVETINRNLAMALGGAPVGDVKQRAGHEPINIVIQVPLAERSEVTRLGDLPVHSDSGITVPLRELGQFVQVTEEPIIYHKDLRDVEYVVAEVGGKLAAPVYGMFQVQDLLKEDSYISPDGVALESFWLGPPKDDTTSAIEWAGEWTVTYETFRDMGAAFMVALVLIYVLVVWEFGNFRIPALIMAPIPLTLLGIIPAHFVFFHFGAGGEFTATSMIGWIALAGIIVRNSILLVDFSIHQIQQGEPVVEAVIQSCKTRTRPILITAFALVAGSSVIFFDPIFQGMAISLASGVLVSTVLTLIVIPLGCIKASKDLVEVAAATCPAGVTMKSYEELMPGGTAAAMSSAQPKLVADSPPLWIGVWGKLITIVTMLFYFVRGIVLLLMQLFRKKPSREKGAPAADNASPPPSSGSGGAGGADRVVAGLAEVAPASASTPTAADAPARVEAEPAKIAAQADAVDKVSGATRQEGVASEAPELVAEAVQPDMTASGEPAAEAAQSEPTPKVPAKAQPKAKKRPSTLKKKVVKPKAVEAVTKSAVGVNSAVALEAGDAPSRSGSAPAKKKGGRRGIRLKG</sequence>
<feature type="transmembrane region" description="Helical" evidence="2">
    <location>
        <begin position="1156"/>
        <end position="1178"/>
    </location>
</feature>
<dbReference type="EMBL" id="LDXT01000087">
    <property type="protein sequence ID" value="KRT54863.1"/>
    <property type="molecule type" value="Genomic_DNA"/>
</dbReference>
<feature type="transmembrane region" description="Helical" evidence="2">
    <location>
        <begin position="507"/>
        <end position="530"/>
    </location>
</feature>
<keyword evidence="2" id="KW-0812">Transmembrane</keyword>
<dbReference type="Gene3D" id="3.30.70.1320">
    <property type="entry name" value="Multidrug efflux transporter AcrB pore domain like"/>
    <property type="match status" value="1"/>
</dbReference>
<feature type="transmembrane region" description="Helical" evidence="2">
    <location>
        <begin position="475"/>
        <end position="495"/>
    </location>
</feature>
<feature type="compositionally biased region" description="Low complexity" evidence="1">
    <location>
        <begin position="1292"/>
        <end position="1301"/>
    </location>
</feature>
<dbReference type="GO" id="GO:0005886">
    <property type="term" value="C:plasma membrane"/>
    <property type="evidence" value="ECO:0007669"/>
    <property type="project" value="TreeGrafter"/>
</dbReference>
<organism evidence="3 4">
    <name type="scientific">endosymbiont of Ridgeia piscesae</name>
    <dbReference type="NCBI Taxonomy" id="54398"/>
    <lineage>
        <taxon>Bacteria</taxon>
        <taxon>Pseudomonadati</taxon>
        <taxon>Pseudomonadota</taxon>
        <taxon>Gammaproteobacteria</taxon>
        <taxon>sulfur-oxidizing symbionts</taxon>
    </lineage>
</organism>
<dbReference type="Gene3D" id="3.30.2090.10">
    <property type="entry name" value="Multidrug efflux transporter AcrB TolC docking domain, DN and DC subdomains"/>
    <property type="match status" value="2"/>
</dbReference>
<accession>A0A0T5YWH2</accession>
<dbReference type="Pfam" id="PF00873">
    <property type="entry name" value="ACR_tran"/>
    <property type="match status" value="1"/>
</dbReference>
<feature type="transmembrane region" description="Helical" evidence="2">
    <location>
        <begin position="946"/>
        <end position="965"/>
    </location>
</feature>
<feature type="region of interest" description="Disordered" evidence="1">
    <location>
        <begin position="1185"/>
        <end position="1208"/>
    </location>
</feature>